<dbReference type="Pfam" id="PF00563">
    <property type="entry name" value="EAL"/>
    <property type="match status" value="1"/>
</dbReference>
<dbReference type="AlphaFoldDB" id="A0A2U2DTL8"/>
<sequence>MADNYQTEISVREFLPEIKAAQATAIMAAVKSSIYFNLCISASAVLIAVVVNGPSASMFVWLAIAHTILALRFSFQRGMDARFVAAGRADTALRVLSYGSFASGMAWAALPFFIMDFNGGGKDAFLLLIMVGIAAGGVIRHIAYSPVALTFAMPPMMSIVFTLAVEGSSASTILALNVVGLLVVLYKSSVAGEATFANNELGKLRATRLANSLREANADIMQKNARLEMLANCDPLTGLSNRALFSSRLKEHIASADAFGQDVALLIIDLDRFKSINDTLGHSAGDSVLVQTSARLRAVIGSKGEIARLGGDEFAIIVTGTDATRTARLAARDILKKTRAPLTVGGGAFVIGTSIGLAAFPQHAETAEELLACADMALYEAKERGRRRLQEFNPRLKSQADRQRQIELDLEEAIRAGSVEAWFQPQVLLNNREIVGFEALVRWTHPRLGYITPPEIVQAAQVMHITDKLTAHIAAAACRLLNRLPELGLPEATVAINVSPREFSFYSLADVLGLVTKQHGINPALLEIEITEEAIIDTSIVGNELKRLEEAGYKLAVDDFGMGHSSLAYLISLKIDRLKIDRSFVEGVANSRHNQALIAALIGIGHTLQIDIVVEGVEHEEDVEVLRVLGCRIGQGYLYARPMSPDKLDGWIDAHRQTITARAVA</sequence>
<dbReference type="Gene3D" id="3.30.70.270">
    <property type="match status" value="1"/>
</dbReference>
<feature type="transmembrane region" description="Helical" evidence="1">
    <location>
        <begin position="159"/>
        <end position="186"/>
    </location>
</feature>
<feature type="transmembrane region" description="Helical" evidence="1">
    <location>
        <begin position="95"/>
        <end position="114"/>
    </location>
</feature>
<dbReference type="EMBL" id="QFBC01000003">
    <property type="protein sequence ID" value="PWE56655.1"/>
    <property type="molecule type" value="Genomic_DNA"/>
</dbReference>
<dbReference type="CDD" id="cd01948">
    <property type="entry name" value="EAL"/>
    <property type="match status" value="1"/>
</dbReference>
<feature type="domain" description="GGDEF" evidence="3">
    <location>
        <begin position="261"/>
        <end position="394"/>
    </location>
</feature>
<dbReference type="GO" id="GO:0003824">
    <property type="term" value="F:catalytic activity"/>
    <property type="evidence" value="ECO:0007669"/>
    <property type="project" value="UniProtKB-ARBA"/>
</dbReference>
<evidence type="ECO:0000313" key="5">
    <source>
        <dbReference type="Proteomes" id="UP000245252"/>
    </source>
</evidence>
<dbReference type="SMART" id="SM00267">
    <property type="entry name" value="GGDEF"/>
    <property type="match status" value="1"/>
</dbReference>
<organism evidence="4 5">
    <name type="scientific">Metarhizobium album</name>
    <dbReference type="NCBI Taxonomy" id="2182425"/>
    <lineage>
        <taxon>Bacteria</taxon>
        <taxon>Pseudomonadati</taxon>
        <taxon>Pseudomonadota</taxon>
        <taxon>Alphaproteobacteria</taxon>
        <taxon>Hyphomicrobiales</taxon>
        <taxon>Rhizobiaceae</taxon>
        <taxon>Metarhizobium</taxon>
    </lineage>
</organism>
<feature type="domain" description="EAL" evidence="2">
    <location>
        <begin position="403"/>
        <end position="656"/>
    </location>
</feature>
<dbReference type="InterPro" id="IPR001633">
    <property type="entry name" value="EAL_dom"/>
</dbReference>
<protein>
    <submittedName>
        <fullName evidence="4">GGDEF-domain containing protein</fullName>
    </submittedName>
</protein>
<feature type="transmembrane region" description="Helical" evidence="1">
    <location>
        <begin position="126"/>
        <end position="147"/>
    </location>
</feature>
<dbReference type="RefSeq" id="WP_109458031.1">
    <property type="nucleotide sequence ID" value="NZ_QFBC01000003.1"/>
</dbReference>
<name>A0A2U2DTL8_9HYPH</name>
<proteinExistence type="predicted"/>
<dbReference type="PANTHER" id="PTHR44757:SF2">
    <property type="entry name" value="BIOFILM ARCHITECTURE MAINTENANCE PROTEIN MBAA"/>
    <property type="match status" value="1"/>
</dbReference>
<dbReference type="CDD" id="cd01949">
    <property type="entry name" value="GGDEF"/>
    <property type="match status" value="1"/>
</dbReference>
<keyword evidence="1" id="KW-0812">Transmembrane</keyword>
<dbReference type="InterPro" id="IPR043128">
    <property type="entry name" value="Rev_trsase/Diguanyl_cyclase"/>
</dbReference>
<dbReference type="InterPro" id="IPR000160">
    <property type="entry name" value="GGDEF_dom"/>
</dbReference>
<evidence type="ECO:0000256" key="1">
    <source>
        <dbReference type="SAM" id="Phobius"/>
    </source>
</evidence>
<dbReference type="SMART" id="SM00052">
    <property type="entry name" value="EAL"/>
    <property type="match status" value="1"/>
</dbReference>
<dbReference type="Proteomes" id="UP000245252">
    <property type="component" value="Unassembled WGS sequence"/>
</dbReference>
<dbReference type="InterPro" id="IPR035919">
    <property type="entry name" value="EAL_sf"/>
</dbReference>
<keyword evidence="1" id="KW-1133">Transmembrane helix</keyword>
<accession>A0A2U2DTL8</accession>
<dbReference type="NCBIfam" id="TIGR00254">
    <property type="entry name" value="GGDEF"/>
    <property type="match status" value="1"/>
</dbReference>
<gene>
    <name evidence="4" type="ORF">DEM27_09810</name>
</gene>
<dbReference type="SUPFAM" id="SSF55073">
    <property type="entry name" value="Nucleotide cyclase"/>
    <property type="match status" value="1"/>
</dbReference>
<reference evidence="4 5" key="1">
    <citation type="submission" date="2018-05" db="EMBL/GenBank/DDBJ databases">
        <title>The draft genome of strain NS-104.</title>
        <authorList>
            <person name="Hang P."/>
            <person name="Jiang J."/>
        </authorList>
    </citation>
    <scope>NUCLEOTIDE SEQUENCE [LARGE SCALE GENOMIC DNA]</scope>
    <source>
        <strain evidence="4 5">NS-104</strain>
    </source>
</reference>
<dbReference type="PANTHER" id="PTHR44757">
    <property type="entry name" value="DIGUANYLATE CYCLASE DGCP"/>
    <property type="match status" value="1"/>
</dbReference>
<evidence type="ECO:0000313" key="4">
    <source>
        <dbReference type="EMBL" id="PWE56655.1"/>
    </source>
</evidence>
<evidence type="ECO:0000259" key="3">
    <source>
        <dbReference type="PROSITE" id="PS50887"/>
    </source>
</evidence>
<dbReference type="FunFam" id="3.30.70.270:FF:000001">
    <property type="entry name" value="Diguanylate cyclase domain protein"/>
    <property type="match status" value="1"/>
</dbReference>
<feature type="transmembrane region" description="Helical" evidence="1">
    <location>
        <begin position="58"/>
        <end position="75"/>
    </location>
</feature>
<evidence type="ECO:0000259" key="2">
    <source>
        <dbReference type="PROSITE" id="PS50883"/>
    </source>
</evidence>
<dbReference type="PROSITE" id="PS50883">
    <property type="entry name" value="EAL"/>
    <property type="match status" value="1"/>
</dbReference>
<dbReference type="Pfam" id="PF00990">
    <property type="entry name" value="GGDEF"/>
    <property type="match status" value="1"/>
</dbReference>
<feature type="transmembrane region" description="Helical" evidence="1">
    <location>
        <begin position="34"/>
        <end position="52"/>
    </location>
</feature>
<dbReference type="PROSITE" id="PS50887">
    <property type="entry name" value="GGDEF"/>
    <property type="match status" value="1"/>
</dbReference>
<dbReference type="InterPro" id="IPR029787">
    <property type="entry name" value="Nucleotide_cyclase"/>
</dbReference>
<dbReference type="Gene3D" id="3.20.20.450">
    <property type="entry name" value="EAL domain"/>
    <property type="match status" value="1"/>
</dbReference>
<keyword evidence="1" id="KW-0472">Membrane</keyword>
<comment type="caution">
    <text evidence="4">The sequence shown here is derived from an EMBL/GenBank/DDBJ whole genome shotgun (WGS) entry which is preliminary data.</text>
</comment>
<dbReference type="OrthoDB" id="8107802at2"/>
<keyword evidence="5" id="KW-1185">Reference proteome</keyword>
<dbReference type="InterPro" id="IPR052155">
    <property type="entry name" value="Biofilm_reg_signaling"/>
</dbReference>
<dbReference type="SUPFAM" id="SSF141868">
    <property type="entry name" value="EAL domain-like"/>
    <property type="match status" value="1"/>
</dbReference>